<dbReference type="Pfam" id="PF06445">
    <property type="entry name" value="GyrI-like"/>
    <property type="match status" value="1"/>
</dbReference>
<evidence type="ECO:0008006" key="5">
    <source>
        <dbReference type="Google" id="ProtNLM"/>
    </source>
</evidence>
<protein>
    <recommendedName>
        <fullName evidence="5">DNA-binding transcriptional regulator, PadR family</fullName>
    </recommendedName>
</protein>
<dbReference type="InterPro" id="IPR005149">
    <property type="entry name" value="Tscrpt_reg_PadR_N"/>
</dbReference>
<dbReference type="EMBL" id="FNON01000001">
    <property type="protein sequence ID" value="SDW78099.1"/>
    <property type="molecule type" value="Genomic_DNA"/>
</dbReference>
<feature type="domain" description="GyrI-like small molecule binding" evidence="2">
    <location>
        <begin position="199"/>
        <end position="378"/>
    </location>
</feature>
<evidence type="ECO:0000259" key="1">
    <source>
        <dbReference type="Pfam" id="PF03551"/>
    </source>
</evidence>
<dbReference type="Gene3D" id="1.10.10.10">
    <property type="entry name" value="Winged helix-like DNA-binding domain superfamily/Winged helix DNA-binding domain"/>
    <property type="match status" value="1"/>
</dbReference>
<dbReference type="InterPro" id="IPR036388">
    <property type="entry name" value="WH-like_DNA-bd_sf"/>
</dbReference>
<reference evidence="3 4" key="1">
    <citation type="submission" date="2016-10" db="EMBL/GenBank/DDBJ databases">
        <authorList>
            <person name="de Groot N.N."/>
        </authorList>
    </citation>
    <scope>NUCLEOTIDE SEQUENCE [LARGE SCALE GENOMIC DNA]</scope>
    <source>
        <strain evidence="3 4">CPCC 202699</strain>
    </source>
</reference>
<dbReference type="SUPFAM" id="SSF46785">
    <property type="entry name" value="Winged helix' DNA-binding domain"/>
    <property type="match status" value="1"/>
</dbReference>
<gene>
    <name evidence="3" type="ORF">SAMN05421504_1011488</name>
</gene>
<dbReference type="RefSeq" id="WP_091287732.1">
    <property type="nucleotide sequence ID" value="NZ_FNON01000001.1"/>
</dbReference>
<sequence length="384" mass="41924">MSATLTDGELTVLGLLAEQPRHGYDLEKVIEQRGIRAWTALGFSSIYYVLDKLARRGLIEATGAPASAKARTTFRVTAAGSDLCAAATREALAALTPVRARVLIAMANSPGLPEADVTTGLAQRAEALREQLKDVRAARSGQEPLPSAASAIFDYSEAMLNADLTWTETTLGALAEEAAMDKYDIKKAHKPLYSPSAKDFTVVDVPELRYLAVDGAGDPNTSAAYVNAVEALYGVAYTLKFASKKTLGRDFVVGPLEGLWRADDPAVFAARRKQLWEWTMLISQPDWITDDMVQAAVDEVSRKKDNPALESVKLRTLAEGTCVQILHVGSYDDETPTLDRLHHQYLPENGLTFNGDHHEIYLSDPRRTASAKLKTILRQPVRPS</sequence>
<proteinExistence type="predicted"/>
<dbReference type="Proteomes" id="UP000199515">
    <property type="component" value="Unassembled WGS sequence"/>
</dbReference>
<dbReference type="Pfam" id="PF03551">
    <property type="entry name" value="PadR"/>
    <property type="match status" value="1"/>
</dbReference>
<organism evidence="3 4">
    <name type="scientific">Amycolatopsis xylanica</name>
    <dbReference type="NCBI Taxonomy" id="589385"/>
    <lineage>
        <taxon>Bacteria</taxon>
        <taxon>Bacillati</taxon>
        <taxon>Actinomycetota</taxon>
        <taxon>Actinomycetes</taxon>
        <taxon>Pseudonocardiales</taxon>
        <taxon>Pseudonocardiaceae</taxon>
        <taxon>Amycolatopsis</taxon>
    </lineage>
</organism>
<dbReference type="PANTHER" id="PTHR43252:SF7">
    <property type="entry name" value="TRANSCRIPTIONAL REGULATOR YQJI"/>
    <property type="match status" value="1"/>
</dbReference>
<dbReference type="Gene3D" id="3.20.80.10">
    <property type="entry name" value="Regulatory factor, effector binding domain"/>
    <property type="match status" value="1"/>
</dbReference>
<keyword evidence="4" id="KW-1185">Reference proteome</keyword>
<evidence type="ECO:0000259" key="2">
    <source>
        <dbReference type="Pfam" id="PF06445"/>
    </source>
</evidence>
<dbReference type="PANTHER" id="PTHR43252">
    <property type="entry name" value="TRANSCRIPTIONAL REGULATOR YQJI"/>
    <property type="match status" value="1"/>
</dbReference>
<dbReference type="InterPro" id="IPR036390">
    <property type="entry name" value="WH_DNA-bd_sf"/>
</dbReference>
<dbReference type="SUPFAM" id="SSF55136">
    <property type="entry name" value="Probable bacterial effector-binding domain"/>
    <property type="match status" value="1"/>
</dbReference>
<name>A0A1H2WDH5_9PSEU</name>
<feature type="domain" description="Transcription regulator PadR N-terminal" evidence="1">
    <location>
        <begin position="12"/>
        <end position="82"/>
    </location>
</feature>
<evidence type="ECO:0000313" key="4">
    <source>
        <dbReference type="Proteomes" id="UP000199515"/>
    </source>
</evidence>
<evidence type="ECO:0000313" key="3">
    <source>
        <dbReference type="EMBL" id="SDW78099.1"/>
    </source>
</evidence>
<dbReference type="InterPro" id="IPR029442">
    <property type="entry name" value="GyrI-like"/>
</dbReference>
<dbReference type="STRING" id="589385.SAMN05421504_1011488"/>
<accession>A0A1H2WDH5</accession>
<dbReference type="OrthoDB" id="4772335at2"/>
<dbReference type="InterPro" id="IPR011256">
    <property type="entry name" value="Reg_factor_effector_dom_sf"/>
</dbReference>
<dbReference type="AlphaFoldDB" id="A0A1H2WDH5"/>